<sequence>MIYKCYHNIFRIIFIYKFDRFSQNFKRLKIIFSNQNVVKLFSKNLVKYYKYNIFCIFNIIIICYKNIAIKIRCKKS</sequence>
<dbReference type="Proteomes" id="UP000013137">
    <property type="component" value="Unassembled WGS sequence"/>
</dbReference>
<keyword evidence="1" id="KW-0812">Transmembrane</keyword>
<keyword evidence="3" id="KW-1185">Reference proteome</keyword>
<gene>
    <name evidence="2" type="ORF">MALK_5260</name>
</gene>
<feature type="transmembrane region" description="Helical" evidence="1">
    <location>
        <begin position="48"/>
        <end position="67"/>
    </location>
</feature>
<reference evidence="2 3" key="1">
    <citation type="journal article" date="2013" name="Genome Announc.">
        <title>Draft Genome Sequences of Mycoplasma alkalescens, Mycoplasma arginini, and Mycoplasma bovigenitalium, Three Species with Equivocal Pathogenic Status for Cattle.</title>
        <authorList>
            <person name="Manso-Silvan L."/>
            <person name="Tardy F."/>
            <person name="Baranowski E."/>
            <person name="Barre A."/>
            <person name="Blanchard A."/>
            <person name="Breton M."/>
            <person name="Couture C."/>
            <person name="Citti C."/>
            <person name="Dordet-Frisoni E."/>
            <person name="Dupuy V."/>
            <person name="Gaurivaud P."/>
            <person name="Jacob D."/>
            <person name="Lemaitre C."/>
            <person name="Nikolski M."/>
            <person name="Nouvel L.X."/>
            <person name="Poumarat F."/>
            <person name="Thebault P."/>
            <person name="Theil S."/>
            <person name="Thiaucourt F."/>
            <person name="Sirand-Pugnet P."/>
        </authorList>
    </citation>
    <scope>NUCLEOTIDE SEQUENCE [LARGE SCALE GENOMIC DNA]</scope>
    <source>
        <strain evidence="2 3">14918</strain>
    </source>
</reference>
<evidence type="ECO:0000256" key="1">
    <source>
        <dbReference type="SAM" id="Phobius"/>
    </source>
</evidence>
<keyword evidence="1" id="KW-0472">Membrane</keyword>
<organism evidence="2 3">
    <name type="scientific">Metamycoplasma alkalescens 14918</name>
    <dbReference type="NCBI Taxonomy" id="1188234"/>
    <lineage>
        <taxon>Bacteria</taxon>
        <taxon>Bacillati</taxon>
        <taxon>Mycoplasmatota</taxon>
        <taxon>Mycoplasmoidales</taxon>
        <taxon>Metamycoplasmataceae</taxon>
        <taxon>Metamycoplasma</taxon>
    </lineage>
</organism>
<protein>
    <submittedName>
        <fullName evidence="2">Uncharacterized protein</fullName>
    </submittedName>
</protein>
<keyword evidence="1" id="KW-1133">Transmembrane helix</keyword>
<name>N9SQT8_9BACT</name>
<accession>N9SQT8</accession>
<dbReference type="EMBL" id="AMWK01000013">
    <property type="protein sequence ID" value="ENY53729.1"/>
    <property type="molecule type" value="Genomic_DNA"/>
</dbReference>
<evidence type="ECO:0000313" key="2">
    <source>
        <dbReference type="EMBL" id="ENY53729.1"/>
    </source>
</evidence>
<proteinExistence type="predicted"/>
<evidence type="ECO:0000313" key="3">
    <source>
        <dbReference type="Proteomes" id="UP000013137"/>
    </source>
</evidence>
<dbReference type="AlphaFoldDB" id="N9SQT8"/>
<comment type="caution">
    <text evidence="2">The sequence shown here is derived from an EMBL/GenBank/DDBJ whole genome shotgun (WGS) entry which is preliminary data.</text>
</comment>